<organism evidence="1 2">
    <name type="scientific">Coregonus suidteri</name>
    <dbReference type="NCBI Taxonomy" id="861788"/>
    <lineage>
        <taxon>Eukaryota</taxon>
        <taxon>Metazoa</taxon>
        <taxon>Chordata</taxon>
        <taxon>Craniata</taxon>
        <taxon>Vertebrata</taxon>
        <taxon>Euteleostomi</taxon>
        <taxon>Actinopterygii</taxon>
        <taxon>Neopterygii</taxon>
        <taxon>Teleostei</taxon>
        <taxon>Protacanthopterygii</taxon>
        <taxon>Salmoniformes</taxon>
        <taxon>Salmonidae</taxon>
        <taxon>Coregoninae</taxon>
        <taxon>Coregonus</taxon>
    </lineage>
</organism>
<name>A0AAN8M0T9_9TELE</name>
<accession>A0AAN8M0T9</accession>
<proteinExistence type="predicted"/>
<dbReference type="AlphaFoldDB" id="A0AAN8M0T9"/>
<keyword evidence="2" id="KW-1185">Reference proteome</keyword>
<dbReference type="Proteomes" id="UP001356427">
    <property type="component" value="Unassembled WGS sequence"/>
</dbReference>
<evidence type="ECO:0000313" key="1">
    <source>
        <dbReference type="EMBL" id="KAK6319979.1"/>
    </source>
</evidence>
<evidence type="ECO:0000313" key="2">
    <source>
        <dbReference type="Proteomes" id="UP001356427"/>
    </source>
</evidence>
<gene>
    <name evidence="1" type="ORF">J4Q44_G00090860</name>
</gene>
<protein>
    <submittedName>
        <fullName evidence="1">Uncharacterized protein</fullName>
    </submittedName>
</protein>
<comment type="caution">
    <text evidence="1">The sequence shown here is derived from an EMBL/GenBank/DDBJ whole genome shotgun (WGS) entry which is preliminary data.</text>
</comment>
<reference evidence="1 2" key="1">
    <citation type="submission" date="2021-04" db="EMBL/GenBank/DDBJ databases">
        <authorList>
            <person name="De Guttry C."/>
            <person name="Zahm M."/>
            <person name="Klopp C."/>
            <person name="Cabau C."/>
            <person name="Louis A."/>
            <person name="Berthelot C."/>
            <person name="Parey E."/>
            <person name="Roest Crollius H."/>
            <person name="Montfort J."/>
            <person name="Robinson-Rechavi M."/>
            <person name="Bucao C."/>
            <person name="Bouchez O."/>
            <person name="Gislard M."/>
            <person name="Lluch J."/>
            <person name="Milhes M."/>
            <person name="Lampietro C."/>
            <person name="Lopez Roques C."/>
            <person name="Donnadieu C."/>
            <person name="Braasch I."/>
            <person name="Desvignes T."/>
            <person name="Postlethwait J."/>
            <person name="Bobe J."/>
            <person name="Wedekind C."/>
            <person name="Guiguen Y."/>
        </authorList>
    </citation>
    <scope>NUCLEOTIDE SEQUENCE [LARGE SCALE GENOMIC DNA]</scope>
    <source>
        <strain evidence="1">Cs_M1</strain>
        <tissue evidence="1">Blood</tissue>
    </source>
</reference>
<sequence>MGLGPLGVSVPLQCCYLARRQTDPDCPLSSVAVVELSERKVDSLILLVACTERILDFKHGKRKPTETTGIPVWHSGAGRLAGGHRLNSGGGCHITAERNPNGSPLWKNRHYIDTIEAASCS</sequence>
<dbReference type="EMBL" id="JAGTTL010000007">
    <property type="protein sequence ID" value="KAK6319979.1"/>
    <property type="molecule type" value="Genomic_DNA"/>
</dbReference>